<gene>
    <name evidence="1" type="ORF">GCM10023217_07470</name>
</gene>
<accession>A0ABP8YZK8</accession>
<dbReference type="Proteomes" id="UP001500822">
    <property type="component" value="Unassembled WGS sequence"/>
</dbReference>
<keyword evidence="2" id="KW-1185">Reference proteome</keyword>
<evidence type="ECO:0000313" key="1">
    <source>
        <dbReference type="EMBL" id="GAA4741659.1"/>
    </source>
</evidence>
<evidence type="ECO:0000313" key="2">
    <source>
        <dbReference type="Proteomes" id="UP001500822"/>
    </source>
</evidence>
<protein>
    <submittedName>
        <fullName evidence="1">Uncharacterized protein</fullName>
    </submittedName>
</protein>
<organism evidence="1 2">
    <name type="scientific">Gordonia alkaliphila</name>
    <dbReference type="NCBI Taxonomy" id="1053547"/>
    <lineage>
        <taxon>Bacteria</taxon>
        <taxon>Bacillati</taxon>
        <taxon>Actinomycetota</taxon>
        <taxon>Actinomycetes</taxon>
        <taxon>Mycobacteriales</taxon>
        <taxon>Gordoniaceae</taxon>
        <taxon>Gordonia</taxon>
    </lineage>
</organism>
<dbReference type="EMBL" id="BAABIE010000003">
    <property type="protein sequence ID" value="GAA4741659.1"/>
    <property type="molecule type" value="Genomic_DNA"/>
</dbReference>
<name>A0ABP8YZK8_9ACTN</name>
<reference evidence="2" key="1">
    <citation type="journal article" date="2019" name="Int. J. Syst. Evol. Microbiol.">
        <title>The Global Catalogue of Microorganisms (GCM) 10K type strain sequencing project: providing services to taxonomists for standard genome sequencing and annotation.</title>
        <authorList>
            <consortium name="The Broad Institute Genomics Platform"/>
            <consortium name="The Broad Institute Genome Sequencing Center for Infectious Disease"/>
            <person name="Wu L."/>
            <person name="Ma J."/>
        </authorList>
    </citation>
    <scope>NUCLEOTIDE SEQUENCE [LARGE SCALE GENOMIC DNA]</scope>
    <source>
        <strain evidence="2">JCM 18077</strain>
    </source>
</reference>
<sequence>MFPIAACTFEDNSACPDRGEESSGETALADCCTADNAIANPSRVWWVFAPAGPPANSAVIDSAPSRASRRVNGRLIITPNFLVFYG</sequence>
<comment type="caution">
    <text evidence="1">The sequence shown here is derived from an EMBL/GenBank/DDBJ whole genome shotgun (WGS) entry which is preliminary data.</text>
</comment>
<proteinExistence type="predicted"/>